<organism evidence="1 2">
    <name type="scientific">Leucogyrophana mollusca</name>
    <dbReference type="NCBI Taxonomy" id="85980"/>
    <lineage>
        <taxon>Eukaryota</taxon>
        <taxon>Fungi</taxon>
        <taxon>Dikarya</taxon>
        <taxon>Basidiomycota</taxon>
        <taxon>Agaricomycotina</taxon>
        <taxon>Agaricomycetes</taxon>
        <taxon>Agaricomycetidae</taxon>
        <taxon>Boletales</taxon>
        <taxon>Boletales incertae sedis</taxon>
        <taxon>Leucogyrophana</taxon>
    </lineage>
</organism>
<gene>
    <name evidence="1" type="ORF">BV22DRAFT_1195119</name>
</gene>
<dbReference type="EMBL" id="MU266400">
    <property type="protein sequence ID" value="KAH7925547.1"/>
    <property type="molecule type" value="Genomic_DNA"/>
</dbReference>
<proteinExistence type="predicted"/>
<evidence type="ECO:0000313" key="2">
    <source>
        <dbReference type="Proteomes" id="UP000790709"/>
    </source>
</evidence>
<evidence type="ECO:0000313" key="1">
    <source>
        <dbReference type="EMBL" id="KAH7925547.1"/>
    </source>
</evidence>
<sequence length="1696" mass="185407">MDNDLASAAEQRAVAVAKLKRAASLPRMKDGRRPPMHVEAVSEGEKTQPEESQVLDPDPALETPSAGESKIDVQPEAKPGTPEPTTTARKRRSRSRSRSRGSKDLRGKFRPTQSPIQSPMTPSNDSSPEDSPPTHPSLFPAAPSVVAPIPSHFSGSPTSRLLMSPTLLSPESPLLYPGTSPPTPMLPTLEALQKGLFRSNSAAARMMAMQKLTGGTESYDPSFPSPATSPPPLPGKLGRNNTVSGGERSAARKLLFTRLNERIKEADGEGTSGGEEREPPVVLPPKRRRRRSARNSANAPPPATTDESEVMSTSGSTPNVPPTPLPFLQDTMIDPPRTASTTPIQTHNGPSINLNDTLAGSRQATPVRTVGLNHFDQPRRKRRSILIEDQDDEDRSDRIPPQSTYYGLPGTPKRPPTEASPRIPHSSDAPSFASTDSAPVDAIGVPVYLSATQRTPSRQDAFPSSPFTTPLKEKPSRDDDEEEEVIYPAESFRRSPYHDAFDREISWVADIVTESRMPIHDEDYDDEDQQVEQQLDDEDDHPPPESPRDDYTPPTDTSSPRPSSDSKDLVVEPETSPEPTPSYTSPTPSSIATLSNAASVARASDDSDSPQYPQRLSVASRIQSDRSPLTTDFELDDPRGMAAEMSSKRDGGSSTWEKLKGALTRSGSNSGRRSRTNSIVTRERRTHTDSSISRESGASLTSPKMDKNDSFSSSTYPQGHQSVMQSSSASTSMLSLAPQTPPRGGVSPIPLASTADLAKYQHAKLFPFPGMKKLEEQRNRARGMSLSSSTPDIVLSHHGGESEFPALPSSSSSNTPSHSPEMARDRKLSHQASDTRLLAKFKNLNSPPLSSSPSSSSNPGYFEATPSSPQSPGSILLKSLPTNREGVRKWLSAKKLFPSSPSSPAISTISSPIESRPAVASKKPSLSDLLRLRKENDLTSDWEEIMSEKSRTPTSTSGSTLLGKLTAEGQDLSPVTTNGRSSLNEDVQKTPRASKIAKPSNGSVYTTLDSPPIVPSPPEPMTPDPWSSLSDYPPQTTSESSSNTSSQYSDFPTQGTIVLERLNEMLGRGPRSPMWASAIDDPPRKLVLASPVLQVVNSVTVKDRFLFLFSDILVIAKPIVQDSDTLLDVAKPNPSDRKFVVKNVVLLRQVCFSNDREEPQSKTAPPRNTAIQTFVHQFASDPDHAITTLFTKSGCRDDPAVLALLLFKTAELDRARLGDYLSRRTSRVVLRYYLDSFGFTGLRIDKALRLFLQSVNVPSRPSHSLSPLDVLVDSFASRWYEANAGSIAYDRDLAIRFGRAILQLNEVLHGGISQDAGQSGFSRRNVTARDFVEAFRQYDQRALLSDELLGDVYDSIRKEKLSQARVTSSVRPPEIMVTIKRALPPRLTHRVQSEPIVLRIPQPDPQFSIQLFGQDLIFDPPVLTFAKSSEASFRITGTSFGPKMMSMLRSGPNALLYMGLPQSCPIVVERAFMRNTFQVAFLDHNRRKRKYMFSVADPVIRHEWSISLKREIETSSNAVIASKITTSSSPQTTRFYQAASNTAFRVLQETLISPDSFTATPSASKLGSALQRLVPSANHNRDNSRGATDHTLGTQPSGRVAPSLSSEPVRSKSRSRMYYRHGPGKHESEGHQNGNSLPQPFDTSEDDEQDDEAQLRSQDRLWSGKDLIMFCQQNSSIALVLAFLQVGAPDHADPSS</sequence>
<keyword evidence="2" id="KW-1185">Reference proteome</keyword>
<protein>
    <submittedName>
        <fullName evidence="1">Uncharacterized protein</fullName>
    </submittedName>
</protein>
<dbReference type="Proteomes" id="UP000790709">
    <property type="component" value="Unassembled WGS sequence"/>
</dbReference>
<name>A0ACB8BL24_9AGAM</name>
<reference evidence="1" key="1">
    <citation type="journal article" date="2021" name="New Phytol.">
        <title>Evolutionary innovations through gain and loss of genes in the ectomycorrhizal Boletales.</title>
        <authorList>
            <person name="Wu G."/>
            <person name="Miyauchi S."/>
            <person name="Morin E."/>
            <person name="Kuo A."/>
            <person name="Drula E."/>
            <person name="Varga T."/>
            <person name="Kohler A."/>
            <person name="Feng B."/>
            <person name="Cao Y."/>
            <person name="Lipzen A."/>
            <person name="Daum C."/>
            <person name="Hundley H."/>
            <person name="Pangilinan J."/>
            <person name="Johnson J."/>
            <person name="Barry K."/>
            <person name="LaButti K."/>
            <person name="Ng V."/>
            <person name="Ahrendt S."/>
            <person name="Min B."/>
            <person name="Choi I.G."/>
            <person name="Park H."/>
            <person name="Plett J.M."/>
            <person name="Magnuson J."/>
            <person name="Spatafora J.W."/>
            <person name="Nagy L.G."/>
            <person name="Henrissat B."/>
            <person name="Grigoriev I.V."/>
            <person name="Yang Z.L."/>
            <person name="Xu J."/>
            <person name="Martin F.M."/>
        </authorList>
    </citation>
    <scope>NUCLEOTIDE SEQUENCE</scope>
    <source>
        <strain evidence="1">KUC20120723A-06</strain>
    </source>
</reference>
<accession>A0ACB8BL24</accession>
<comment type="caution">
    <text evidence="1">The sequence shown here is derived from an EMBL/GenBank/DDBJ whole genome shotgun (WGS) entry which is preliminary data.</text>
</comment>